<proteinExistence type="predicted"/>
<sequence length="100" mass="11369">MTYLAVNRFHQGRSRGQPKDDTRRELSMQMQANEEFATSSEEPPFVSATQASLRIVWREDRRSQHRSFAQTDESLGSKEEASLPRSSQTDLSGLLGLCYS</sequence>
<accession>A0AAV1PW88</accession>
<feature type="region of interest" description="Disordered" evidence="1">
    <location>
        <begin position="65"/>
        <end position="100"/>
    </location>
</feature>
<organism evidence="2 3">
    <name type="scientific">Scomber scombrus</name>
    <name type="common">Atlantic mackerel</name>
    <name type="synonym">Scomber vernalis</name>
    <dbReference type="NCBI Taxonomy" id="13677"/>
    <lineage>
        <taxon>Eukaryota</taxon>
        <taxon>Metazoa</taxon>
        <taxon>Chordata</taxon>
        <taxon>Craniata</taxon>
        <taxon>Vertebrata</taxon>
        <taxon>Euteleostomi</taxon>
        <taxon>Actinopterygii</taxon>
        <taxon>Neopterygii</taxon>
        <taxon>Teleostei</taxon>
        <taxon>Neoteleostei</taxon>
        <taxon>Acanthomorphata</taxon>
        <taxon>Pelagiaria</taxon>
        <taxon>Scombriformes</taxon>
        <taxon>Scombridae</taxon>
        <taxon>Scomber</taxon>
    </lineage>
</organism>
<gene>
    <name evidence="2" type="ORF">FSCOSCO3_A001582</name>
</gene>
<protein>
    <submittedName>
        <fullName evidence="2">Uncharacterized protein</fullName>
    </submittedName>
</protein>
<evidence type="ECO:0000313" key="3">
    <source>
        <dbReference type="Proteomes" id="UP001314229"/>
    </source>
</evidence>
<name>A0AAV1PW88_SCOSC</name>
<feature type="region of interest" description="Disordered" evidence="1">
    <location>
        <begin position="1"/>
        <end position="25"/>
    </location>
</feature>
<evidence type="ECO:0000313" key="2">
    <source>
        <dbReference type="EMBL" id="CAK6974897.1"/>
    </source>
</evidence>
<keyword evidence="3" id="KW-1185">Reference proteome</keyword>
<dbReference type="Proteomes" id="UP001314229">
    <property type="component" value="Unassembled WGS sequence"/>
</dbReference>
<evidence type="ECO:0000256" key="1">
    <source>
        <dbReference type="SAM" id="MobiDB-lite"/>
    </source>
</evidence>
<dbReference type="AlphaFoldDB" id="A0AAV1PW88"/>
<reference evidence="2 3" key="1">
    <citation type="submission" date="2024-01" db="EMBL/GenBank/DDBJ databases">
        <authorList>
            <person name="Alioto T."/>
            <person name="Alioto T."/>
            <person name="Gomez Garrido J."/>
        </authorList>
    </citation>
    <scope>NUCLEOTIDE SEQUENCE [LARGE SCALE GENOMIC DNA]</scope>
</reference>
<dbReference type="EMBL" id="CAWUFR010000276">
    <property type="protein sequence ID" value="CAK6974897.1"/>
    <property type="molecule type" value="Genomic_DNA"/>
</dbReference>
<comment type="caution">
    <text evidence="2">The sequence shown here is derived from an EMBL/GenBank/DDBJ whole genome shotgun (WGS) entry which is preliminary data.</text>
</comment>